<dbReference type="EMBL" id="JAVFWL010000002">
    <property type="protein sequence ID" value="KAK6733770.1"/>
    <property type="molecule type" value="Genomic_DNA"/>
</dbReference>
<protein>
    <submittedName>
        <fullName evidence="2">Uncharacterized protein</fullName>
    </submittedName>
</protein>
<comment type="caution">
    <text evidence="2">The sequence shown here is derived from an EMBL/GenBank/DDBJ whole genome shotgun (WGS) entry which is preliminary data.</text>
</comment>
<keyword evidence="3" id="KW-1185">Reference proteome</keyword>
<sequence length="78" mass="8378">MGRRARYTDVPAESSVGYSSQTSSTSLTKLGNIFDDNSKGAKRVEEMQAIQGKQLADGLKKRVRLASLGCGENSVDIV</sequence>
<evidence type="ECO:0000313" key="3">
    <source>
        <dbReference type="Proteomes" id="UP001303046"/>
    </source>
</evidence>
<proteinExistence type="predicted"/>
<organism evidence="2 3">
    <name type="scientific">Necator americanus</name>
    <name type="common">Human hookworm</name>
    <dbReference type="NCBI Taxonomy" id="51031"/>
    <lineage>
        <taxon>Eukaryota</taxon>
        <taxon>Metazoa</taxon>
        <taxon>Ecdysozoa</taxon>
        <taxon>Nematoda</taxon>
        <taxon>Chromadorea</taxon>
        <taxon>Rhabditida</taxon>
        <taxon>Rhabditina</taxon>
        <taxon>Rhabditomorpha</taxon>
        <taxon>Strongyloidea</taxon>
        <taxon>Ancylostomatidae</taxon>
        <taxon>Bunostominae</taxon>
        <taxon>Necator</taxon>
    </lineage>
</organism>
<evidence type="ECO:0000256" key="1">
    <source>
        <dbReference type="SAM" id="MobiDB-lite"/>
    </source>
</evidence>
<accession>A0ABR1C8N5</accession>
<reference evidence="2 3" key="1">
    <citation type="submission" date="2023-08" db="EMBL/GenBank/DDBJ databases">
        <title>A Necator americanus chromosomal reference genome.</title>
        <authorList>
            <person name="Ilik V."/>
            <person name="Petrzelkova K.J."/>
            <person name="Pardy F."/>
            <person name="Fuh T."/>
            <person name="Niatou-Singa F.S."/>
            <person name="Gouil Q."/>
            <person name="Baker L."/>
            <person name="Ritchie M.E."/>
            <person name="Jex A.R."/>
            <person name="Gazzola D."/>
            <person name="Li H."/>
            <person name="Toshio Fujiwara R."/>
            <person name="Zhan B."/>
            <person name="Aroian R.V."/>
            <person name="Pafco B."/>
            <person name="Schwarz E.M."/>
        </authorList>
    </citation>
    <scope>NUCLEOTIDE SEQUENCE [LARGE SCALE GENOMIC DNA]</scope>
    <source>
        <strain evidence="2 3">Aroian</strain>
        <tissue evidence="2">Whole animal</tissue>
    </source>
</reference>
<feature type="compositionally biased region" description="Low complexity" evidence="1">
    <location>
        <begin position="14"/>
        <end position="24"/>
    </location>
</feature>
<evidence type="ECO:0000313" key="2">
    <source>
        <dbReference type="EMBL" id="KAK6733770.1"/>
    </source>
</evidence>
<dbReference type="Proteomes" id="UP001303046">
    <property type="component" value="Unassembled WGS sequence"/>
</dbReference>
<gene>
    <name evidence="2" type="primary">Necator_chrII.g5289</name>
    <name evidence="2" type="ORF">RB195_017496</name>
</gene>
<name>A0ABR1C8N5_NECAM</name>
<feature type="region of interest" description="Disordered" evidence="1">
    <location>
        <begin position="1"/>
        <end position="24"/>
    </location>
</feature>